<dbReference type="OrthoDB" id="6064773at2"/>
<name>I5B7L9_9BACT</name>
<dbReference type="STRING" id="879212.DespoDRAFT_03747"/>
<evidence type="ECO:0000313" key="3">
    <source>
        <dbReference type="Proteomes" id="UP000005778"/>
    </source>
</evidence>
<feature type="region of interest" description="Disordered" evidence="1">
    <location>
        <begin position="218"/>
        <end position="300"/>
    </location>
</feature>
<protein>
    <submittedName>
        <fullName evidence="2">Uncharacterized protein</fullName>
    </submittedName>
</protein>
<sequence length="300" mass="34117">MANICVCCNHPKRLQIDRDIIQGVSNSVIAKKYGLANPDLVGRHAKSHLSKQLVTAWHQKDLDESMDLLNRIDLVLKRAERIFKRNYSAGKDGMALKALSEQRQVFQLLSNISFQLHQARLAELEIAQREDGTHEGQESERFYEQIAEILTDYELMLLNKLLEKAQTGDTSIDVVREYLPDPLTIAMLEIERAYVQAETPEQHAEATEIASKFIPCEQKPGVDRPYWSGLDDPQKIDPRKRRGPSMPLVDDPADPDPEPADKPMQRTKKRGPGRPPGSRNKKTDHRRSKRGRPLKAKSTT</sequence>
<gene>
    <name evidence="2" type="ORF">DespoDRAFT_03747</name>
</gene>
<proteinExistence type="predicted"/>
<feature type="compositionally biased region" description="Basic residues" evidence="1">
    <location>
        <begin position="279"/>
        <end position="300"/>
    </location>
</feature>
<reference evidence="2 3" key="2">
    <citation type="submission" date="2012-02" db="EMBL/GenBank/DDBJ databases">
        <title>Improved High-Quality Draft sequence of Desulfobacter postgatei 2ac9.</title>
        <authorList>
            <consortium name="US DOE Joint Genome Institute"/>
            <person name="Lucas S."/>
            <person name="Han J."/>
            <person name="Lapidus A."/>
            <person name="Cheng J.-F."/>
            <person name="Goodwin L."/>
            <person name="Pitluck S."/>
            <person name="Peters L."/>
            <person name="Ovchinnikova G."/>
            <person name="Held B."/>
            <person name="Detter J.C."/>
            <person name="Han C."/>
            <person name="Tapia R."/>
            <person name="Land M."/>
            <person name="Hauser L."/>
            <person name="Kyrpides N."/>
            <person name="Ivanova N."/>
            <person name="Pagani I."/>
            <person name="Orellana R."/>
            <person name="Lovley D."/>
            <person name="Woyke T."/>
        </authorList>
    </citation>
    <scope>NUCLEOTIDE SEQUENCE [LARGE SCALE GENOMIC DNA]</scope>
    <source>
        <strain evidence="2 3">2ac9</strain>
    </source>
</reference>
<dbReference type="RefSeq" id="WP_004075707.1">
    <property type="nucleotide sequence ID" value="NZ_CM001488.1"/>
</dbReference>
<reference evidence="2 3" key="1">
    <citation type="submission" date="2011-09" db="EMBL/GenBank/DDBJ databases">
        <authorList>
            <consortium name="US DOE Joint Genome Institute (JGI-PGF)"/>
            <person name="Lucas S."/>
            <person name="Han J."/>
            <person name="Lapidus A."/>
            <person name="Cheng J.-F."/>
            <person name="Goodwin L."/>
            <person name="Pitluck S."/>
            <person name="Peters L."/>
            <person name="Land M.L."/>
            <person name="Hauser L."/>
            <person name="Orellana R."/>
            <person name="Lovley D."/>
            <person name="Woyke T.J."/>
        </authorList>
    </citation>
    <scope>NUCLEOTIDE SEQUENCE [LARGE SCALE GENOMIC DNA]</scope>
    <source>
        <strain evidence="2 3">2ac9</strain>
    </source>
</reference>
<keyword evidence="3" id="KW-1185">Reference proteome</keyword>
<evidence type="ECO:0000313" key="2">
    <source>
        <dbReference type="EMBL" id="EIM65482.1"/>
    </source>
</evidence>
<organism evidence="2 3">
    <name type="scientific">Desulfobacter postgatei 2ac9</name>
    <dbReference type="NCBI Taxonomy" id="879212"/>
    <lineage>
        <taxon>Bacteria</taxon>
        <taxon>Pseudomonadati</taxon>
        <taxon>Thermodesulfobacteriota</taxon>
        <taxon>Desulfobacteria</taxon>
        <taxon>Desulfobacterales</taxon>
        <taxon>Desulfobacteraceae</taxon>
        <taxon>Desulfobacter</taxon>
    </lineage>
</organism>
<accession>I5B7L9</accession>
<dbReference type="AlphaFoldDB" id="I5B7L9"/>
<evidence type="ECO:0000256" key="1">
    <source>
        <dbReference type="SAM" id="MobiDB-lite"/>
    </source>
</evidence>
<dbReference type="Proteomes" id="UP000005778">
    <property type="component" value="Chromosome"/>
</dbReference>
<dbReference type="EMBL" id="CM001488">
    <property type="protein sequence ID" value="EIM65482.1"/>
    <property type="molecule type" value="Genomic_DNA"/>
</dbReference>
<dbReference type="HOGENOM" id="CLU_926614_0_0_7"/>